<keyword evidence="2" id="KW-0548">Nucleotidyltransferase</keyword>
<dbReference type="STRING" id="154621.RV11_GL000074"/>
<dbReference type="eggNOG" id="ENOG502Z8NU">
    <property type="taxonomic scope" value="Bacteria"/>
</dbReference>
<feature type="domain" description="Phosphoribosyl-dephospho-CoA transferase MdcG N-terminal" evidence="4">
    <location>
        <begin position="18"/>
        <end position="71"/>
    </location>
</feature>
<dbReference type="HOGENOM" id="CLU_111981_0_0_9"/>
<dbReference type="AlphaFoldDB" id="R3WC90"/>
<organism evidence="5 6">
    <name type="scientific">Enterococcus phoeniculicola ATCC BAA-412</name>
    <dbReference type="NCBI Taxonomy" id="1158610"/>
    <lineage>
        <taxon>Bacteria</taxon>
        <taxon>Bacillati</taxon>
        <taxon>Bacillota</taxon>
        <taxon>Bacilli</taxon>
        <taxon>Lactobacillales</taxon>
        <taxon>Enterococcaceae</taxon>
        <taxon>Enterococcus</taxon>
    </lineage>
</organism>
<dbReference type="NCBIfam" id="NF002332">
    <property type="entry name" value="PRK01293.1"/>
    <property type="match status" value="1"/>
</dbReference>
<sequence length="195" mass="22219">MNAHDIVQFHITENMSVTWPEWFEKLTPFYATIRRGRAKKGYLPVGLRGKERNQRFAFELPLEAVDTVIQPWSLIKTSSFREEEIAHYPVYQAYKQAAEILQGAKWGVSGSLGFELATGRPTVKPTSDFDLLIYANEPAELPLAAIQQHLAYFQQVDTQIISQKGGFSLKEYLKNPSKKLLMKTISGPVLTDELW</sequence>
<evidence type="ECO:0000256" key="2">
    <source>
        <dbReference type="ARBA" id="ARBA00022695"/>
    </source>
</evidence>
<dbReference type="RefSeq" id="WP_010768044.1">
    <property type="nucleotide sequence ID" value="NZ_ASWE01000003.1"/>
</dbReference>
<comment type="caution">
    <text evidence="5">The sequence shown here is derived from an EMBL/GenBank/DDBJ whole genome shotgun (WGS) entry which is preliminary data.</text>
</comment>
<evidence type="ECO:0000259" key="3">
    <source>
        <dbReference type="Pfam" id="PF10620"/>
    </source>
</evidence>
<proteinExistence type="predicted"/>
<reference evidence="5 6" key="1">
    <citation type="submission" date="2013-02" db="EMBL/GenBank/DDBJ databases">
        <title>The Genome Sequence of Enterococcus phoeniculicola BAA-412.</title>
        <authorList>
            <consortium name="The Broad Institute Genome Sequencing Platform"/>
            <consortium name="The Broad Institute Genome Sequencing Center for Infectious Disease"/>
            <person name="Earl A.M."/>
            <person name="Gilmore M.S."/>
            <person name="Lebreton F."/>
            <person name="Walker B."/>
            <person name="Young S.K."/>
            <person name="Zeng Q."/>
            <person name="Gargeya S."/>
            <person name="Fitzgerald M."/>
            <person name="Haas B."/>
            <person name="Abouelleil A."/>
            <person name="Alvarado L."/>
            <person name="Arachchi H.M."/>
            <person name="Berlin A.M."/>
            <person name="Chapman S.B."/>
            <person name="Dewar J."/>
            <person name="Goldberg J."/>
            <person name="Griggs A."/>
            <person name="Gujja S."/>
            <person name="Hansen M."/>
            <person name="Howarth C."/>
            <person name="Imamovic A."/>
            <person name="Larimer J."/>
            <person name="McCowan C."/>
            <person name="Murphy C."/>
            <person name="Neiman D."/>
            <person name="Pearson M."/>
            <person name="Priest M."/>
            <person name="Roberts A."/>
            <person name="Saif S."/>
            <person name="Shea T."/>
            <person name="Sisk P."/>
            <person name="Sykes S."/>
            <person name="Wortman J."/>
            <person name="Nusbaum C."/>
            <person name="Birren B."/>
        </authorList>
    </citation>
    <scope>NUCLEOTIDE SEQUENCE [LARGE SCALE GENOMIC DNA]</scope>
    <source>
        <strain evidence="5 6">ATCC BAA-412</strain>
    </source>
</reference>
<name>R3WC90_9ENTE</name>
<dbReference type="GO" id="GO:0016779">
    <property type="term" value="F:nucleotidyltransferase activity"/>
    <property type="evidence" value="ECO:0007669"/>
    <property type="project" value="UniProtKB-KW"/>
</dbReference>
<evidence type="ECO:0000259" key="4">
    <source>
        <dbReference type="Pfam" id="PF20866"/>
    </source>
</evidence>
<dbReference type="Pfam" id="PF20866">
    <property type="entry name" value="MdcG_N"/>
    <property type="match status" value="1"/>
</dbReference>
<protein>
    <submittedName>
        <fullName evidence="5">Malonate decarboxylase holo-[acyl-carrier-protein] synthase</fullName>
    </submittedName>
</protein>
<evidence type="ECO:0000313" key="5">
    <source>
        <dbReference type="EMBL" id="EOL45491.1"/>
    </source>
</evidence>
<dbReference type="InterPro" id="IPR049180">
    <property type="entry name" value="MdcG_C"/>
</dbReference>
<accession>R3WC90</accession>
<dbReference type="OrthoDB" id="1275217at2"/>
<gene>
    <name evidence="5" type="ORF">UC3_01381</name>
</gene>
<keyword evidence="1" id="KW-0808">Transferase</keyword>
<dbReference type="InterPro" id="IPR048903">
    <property type="entry name" value="MdcG_N"/>
</dbReference>
<keyword evidence="6" id="KW-1185">Reference proteome</keyword>
<dbReference type="Pfam" id="PF10620">
    <property type="entry name" value="MdcG"/>
    <property type="match status" value="1"/>
</dbReference>
<evidence type="ECO:0000313" key="6">
    <source>
        <dbReference type="Proteomes" id="UP000013785"/>
    </source>
</evidence>
<dbReference type="InterPro" id="IPR017557">
    <property type="entry name" value="Holo-ACP_synthase"/>
</dbReference>
<dbReference type="NCBIfam" id="TIGR03135">
    <property type="entry name" value="malonate_mdcG"/>
    <property type="match status" value="1"/>
</dbReference>
<feature type="domain" description="Phosphoribosyl-dephospho-CoA transferase MdcG C-terminal" evidence="3">
    <location>
        <begin position="89"/>
        <end position="192"/>
    </location>
</feature>
<dbReference type="PATRIC" id="fig|1158610.3.peg.1362"/>
<dbReference type="Proteomes" id="UP000013785">
    <property type="component" value="Unassembled WGS sequence"/>
</dbReference>
<evidence type="ECO:0000256" key="1">
    <source>
        <dbReference type="ARBA" id="ARBA00022679"/>
    </source>
</evidence>
<dbReference type="EMBL" id="AJAT01000012">
    <property type="protein sequence ID" value="EOL45491.1"/>
    <property type="molecule type" value="Genomic_DNA"/>
</dbReference>